<organism evidence="3 4">
    <name type="scientific">Aquimarina hainanensis</name>
    <dbReference type="NCBI Taxonomy" id="1578017"/>
    <lineage>
        <taxon>Bacteria</taxon>
        <taxon>Pseudomonadati</taxon>
        <taxon>Bacteroidota</taxon>
        <taxon>Flavobacteriia</taxon>
        <taxon>Flavobacteriales</taxon>
        <taxon>Flavobacteriaceae</taxon>
        <taxon>Aquimarina</taxon>
    </lineage>
</organism>
<dbReference type="RefSeq" id="WP_378298229.1">
    <property type="nucleotide sequence ID" value="NZ_JBHULX010000030.1"/>
</dbReference>
<dbReference type="NCBIfam" id="NF045639">
    <property type="entry name" value="GCX_COOH"/>
    <property type="match status" value="1"/>
</dbReference>
<keyword evidence="2" id="KW-0732">Signal</keyword>
<feature type="signal peptide" evidence="2">
    <location>
        <begin position="1"/>
        <end position="19"/>
    </location>
</feature>
<keyword evidence="4" id="KW-1185">Reference proteome</keyword>
<dbReference type="PANTHER" id="PTHR32305:SF15">
    <property type="entry name" value="PROTEIN RHSA-RELATED"/>
    <property type="match status" value="1"/>
</dbReference>
<dbReference type="InterPro" id="IPR050708">
    <property type="entry name" value="T6SS_VgrG/RHS"/>
</dbReference>
<sequence>MKHFIVYISFLLFSLGMMAQGGVPIGPIDGECTEGAVRYYYDYDRDGMGVAHSFIELCPDTTPNPSNYYTALVYGDQDDNDPDVTNVEKNWYIDGDQDTEGKYNASPIRSVLRPTLNNKRYVSNNTDCDDTDRHIKSFTWYVDRDGDGSGDKEHPGIKQCEKPTDAEGNNYVQNRDDCADTDETATLKLWYKDLDKDGFGDPNDTRLRCTRPDNFIGRAGDICPDVYGVYNGCPAAGNIREPWNTITTTTYDVQEQVKGKNKTYFNTLGKLTQSQSVDPKTKKTWASQILYDRQGRPALQTMSAPTNGEIDLDFIYREDFIKKSNGDIYIAEDFETSPENPKTVGSQSNTLGHYYSTQNQGEAYQDVTTRPYTRTIYSELTPGAVKKTLGGNRINGNWKNGYVFSMPAGQELSSTAAFGDAKYNNYTILKTVSRDVHGEENVVFTDAEGRTLAAARSGDVEAANRTATVQIREQNYVDIHIPKGRSGVVVKNDVGVVLSNNTLFDVYNLITETTTSTAFGSLPSGFYRIAYTGGDTSRAPIHITYPENYYDYSLQEYNKAGQLIASYQPLRDHAQQKLKSTFTYNALGQLTKSESPDEGAADFKYRKDGQIRFSQNSKQAHATPQEFSYTNYDHRGRSVESGVLVSTAFATADPDAALPAGTRKEQHFTVYDQQTVPAGTTAPSRTLEEALTQLGLNSTQKATYKATFLAGNVAMTYTLPETTISWYSYDIYGRVRNMVQYIQGLGTKTIDYTYDPVSGQVTQVDYQKYKSAERFMHRYSYDPDTGQLLKVETTKNGTNYMEHAAYTYYETGALKRTNIARGLQGIDYVYNLSGQLKAINHPSLSAGNDPGGDANDLFGMIIDYNHHDFNRPLRNIKSTSYGVDQYNGNIKGIRWNSTDTPVTGGMSTEHTYSYTYDRNNWLQQAAYGTFNADTASLPVIIDENTSAIPSPDDHLPSVNDILNSGQAKHLSANKSITLIPGFHAKQGSRFSARITAGSNRETRSINAGTLALNAQGDYTVDQITYDANGNIQTLHRAKQTENGNNAMDQLTYIYKEAKPNQLTQVTDAAGDVAGAADIGSQPADNYRYNRIGQLTRNESEKIDYLYNASGLVTEIHEEGSPRLKFFYNDRGQRVRKEAYANGTLSYTEHYVRDAGGNTMVIYRNGQLEEYTLFGAGRIGVQKRGGANFYQLTDHLGNVRAVVSKTTTGTPIALTKTDYYPFGMPMPNRNLKGDYRYAYQGQEKDPETGKEAFELRLWDSRIGRWLSPDPYGQYNSPYLGMGNDPINGIDPDGGWKTKWGQFWGWVGNGFKGERFTTDFEGDKKYGIGIDQGSTGTFLAFNKSDLNVVNSNFKGFSNFGADSNVLHSRFNGYIENVDLLTQFDYWRDSPSEGAIDALLHFGAESTYGTVDGAYVFLNGMLTGDLRRISGAPATTDEALMGLLDIATKGMGRMAKESVKSLKTFTSHDWRVYLEANSTRRIRKTARKQMLKKHNSFVKNAPIVLKQMDKAIGYGFALDDYRNLLNYFLFDE</sequence>
<evidence type="ECO:0000256" key="1">
    <source>
        <dbReference type="SAM" id="MobiDB-lite"/>
    </source>
</evidence>
<dbReference type="EMBL" id="JBHULX010000030">
    <property type="protein sequence ID" value="MFD2592123.1"/>
    <property type="molecule type" value="Genomic_DNA"/>
</dbReference>
<evidence type="ECO:0000313" key="4">
    <source>
        <dbReference type="Proteomes" id="UP001597459"/>
    </source>
</evidence>
<protein>
    <submittedName>
        <fullName evidence="3">RHS repeat domain-containing protein</fullName>
    </submittedName>
</protein>
<evidence type="ECO:0000256" key="2">
    <source>
        <dbReference type="SAM" id="SignalP"/>
    </source>
</evidence>
<feature type="region of interest" description="Disordered" evidence="1">
    <location>
        <begin position="146"/>
        <end position="169"/>
    </location>
</feature>
<reference evidence="4" key="1">
    <citation type="journal article" date="2019" name="Int. J. Syst. Evol. Microbiol.">
        <title>The Global Catalogue of Microorganisms (GCM) 10K type strain sequencing project: providing services to taxonomists for standard genome sequencing and annotation.</title>
        <authorList>
            <consortium name="The Broad Institute Genomics Platform"/>
            <consortium name="The Broad Institute Genome Sequencing Center for Infectious Disease"/>
            <person name="Wu L."/>
            <person name="Ma J."/>
        </authorList>
    </citation>
    <scope>NUCLEOTIDE SEQUENCE [LARGE SCALE GENOMIC DNA]</scope>
    <source>
        <strain evidence="4">KCTC 42423</strain>
    </source>
</reference>
<dbReference type="Gene3D" id="2.180.10.10">
    <property type="entry name" value="RHS repeat-associated core"/>
    <property type="match status" value="1"/>
</dbReference>
<feature type="compositionally biased region" description="Basic and acidic residues" evidence="1">
    <location>
        <begin position="146"/>
        <end position="165"/>
    </location>
</feature>
<evidence type="ECO:0000313" key="3">
    <source>
        <dbReference type="EMBL" id="MFD2592123.1"/>
    </source>
</evidence>
<gene>
    <name evidence="3" type="ORF">ACFSTE_14890</name>
</gene>
<dbReference type="InterPro" id="IPR055015">
    <property type="entry name" value="GCX_COOH"/>
</dbReference>
<accession>A0ABW5N9Y9</accession>
<dbReference type="PANTHER" id="PTHR32305">
    <property type="match status" value="1"/>
</dbReference>
<dbReference type="Proteomes" id="UP001597459">
    <property type="component" value="Unassembled WGS sequence"/>
</dbReference>
<dbReference type="NCBIfam" id="TIGR03696">
    <property type="entry name" value="Rhs_assc_core"/>
    <property type="match status" value="1"/>
</dbReference>
<proteinExistence type="predicted"/>
<comment type="caution">
    <text evidence="3">The sequence shown here is derived from an EMBL/GenBank/DDBJ whole genome shotgun (WGS) entry which is preliminary data.</text>
</comment>
<name>A0ABW5N9Y9_9FLAO</name>
<dbReference type="InterPro" id="IPR022385">
    <property type="entry name" value="Rhs_assc_core"/>
</dbReference>
<feature type="chain" id="PRO_5045144040" evidence="2">
    <location>
        <begin position="20"/>
        <end position="1529"/>
    </location>
</feature>